<dbReference type="Proteomes" id="UP000596742">
    <property type="component" value="Unassembled WGS sequence"/>
</dbReference>
<name>A0A8B6BWE8_MYTGA</name>
<keyword evidence="2" id="KW-1185">Reference proteome</keyword>
<reference evidence="1" key="1">
    <citation type="submission" date="2018-11" db="EMBL/GenBank/DDBJ databases">
        <authorList>
            <person name="Alioto T."/>
            <person name="Alioto T."/>
        </authorList>
    </citation>
    <scope>NUCLEOTIDE SEQUENCE</scope>
</reference>
<comment type="caution">
    <text evidence="1">The sequence shown here is derived from an EMBL/GenBank/DDBJ whole genome shotgun (WGS) entry which is preliminary data.</text>
</comment>
<dbReference type="AlphaFoldDB" id="A0A8B6BWE8"/>
<gene>
    <name evidence="1" type="ORF">MGAL_10B039265</name>
</gene>
<proteinExistence type="predicted"/>
<evidence type="ECO:0000313" key="1">
    <source>
        <dbReference type="EMBL" id="VDH96741.1"/>
    </source>
</evidence>
<sequence length="574" mass="66747">MDFNFEARRKIFMNAVTVAYLVHDYTLVLSSDELSTLSEALLPGLEMSGQSTCIDNMEAVFSQTFHNIPDVLMYVAKRNLKVFNASWLCSMPLIHFLSKQCYPGEKPSEDTKHDHHRPYWWGIPDRDHNYKIDSEKESFKKEIESFKGKIVDSDVLQDMVGRMKPYFEMDYLLPRVLMASLKLEQLPVVAKTGYISTDIILASLCFYVKTEKDISKNSLKETAIKECLTVVKNKFSEENYEKSVEFLKCAWRSFMIAADVLTSMKDRGNKLTDTVIGLALDAFLISLHVFTLDNSNKEFIDKTACMGSYETTFDAVKGDIRSVLNEQMKWSKEKELLACLKSWDRMMNVSVPPGLIRDQFTMFIKESLHKSMKDKILDEKLVKVYCQSQNIFCDAMVEVLATFVSDAVVKCSSNTLHISKWSEEQLSKYGRLLSVVFERHIYINQDIFKDLTSILQFRLETWKPFPIYVKMCNNYASNLSESCLSSMKEFQTFIECVIQRIFDRTITMEHLHIIEENQEYFFKILKDILPVIDTKVLKNTMKLRIADMNEFKDCMENLRCFIDICHHSEDCLKF</sequence>
<dbReference type="OrthoDB" id="10366530at2759"/>
<protein>
    <submittedName>
        <fullName evidence="1">Uncharacterized protein</fullName>
    </submittedName>
</protein>
<evidence type="ECO:0000313" key="2">
    <source>
        <dbReference type="Proteomes" id="UP000596742"/>
    </source>
</evidence>
<accession>A0A8B6BWE8</accession>
<organism evidence="1 2">
    <name type="scientific">Mytilus galloprovincialis</name>
    <name type="common">Mediterranean mussel</name>
    <dbReference type="NCBI Taxonomy" id="29158"/>
    <lineage>
        <taxon>Eukaryota</taxon>
        <taxon>Metazoa</taxon>
        <taxon>Spiralia</taxon>
        <taxon>Lophotrochozoa</taxon>
        <taxon>Mollusca</taxon>
        <taxon>Bivalvia</taxon>
        <taxon>Autobranchia</taxon>
        <taxon>Pteriomorphia</taxon>
        <taxon>Mytilida</taxon>
        <taxon>Mytiloidea</taxon>
        <taxon>Mytilidae</taxon>
        <taxon>Mytilinae</taxon>
        <taxon>Mytilus</taxon>
    </lineage>
</organism>
<dbReference type="EMBL" id="UYJE01000810">
    <property type="protein sequence ID" value="VDH96741.1"/>
    <property type="molecule type" value="Genomic_DNA"/>
</dbReference>